<dbReference type="EMBL" id="HBUF01469080">
    <property type="protein sequence ID" value="CAG6744537.1"/>
    <property type="molecule type" value="Transcribed_RNA"/>
</dbReference>
<name>A0A8D9E8Q0_9HEMI</name>
<dbReference type="EMBL" id="HBUF01469081">
    <property type="protein sequence ID" value="CAG6744538.1"/>
    <property type="molecule type" value="Transcribed_RNA"/>
</dbReference>
<keyword evidence="1" id="KW-0472">Membrane</keyword>
<evidence type="ECO:0000256" key="1">
    <source>
        <dbReference type="SAM" id="Phobius"/>
    </source>
</evidence>
<keyword evidence="1" id="KW-1133">Transmembrane helix</keyword>
<reference evidence="2" key="1">
    <citation type="submission" date="2021-05" db="EMBL/GenBank/DDBJ databases">
        <authorList>
            <person name="Alioto T."/>
            <person name="Alioto T."/>
            <person name="Gomez Garrido J."/>
        </authorList>
    </citation>
    <scope>NUCLEOTIDE SEQUENCE</scope>
</reference>
<keyword evidence="1" id="KW-0812">Transmembrane</keyword>
<organism evidence="2">
    <name type="scientific">Cacopsylla melanoneura</name>
    <dbReference type="NCBI Taxonomy" id="428564"/>
    <lineage>
        <taxon>Eukaryota</taxon>
        <taxon>Metazoa</taxon>
        <taxon>Ecdysozoa</taxon>
        <taxon>Arthropoda</taxon>
        <taxon>Hexapoda</taxon>
        <taxon>Insecta</taxon>
        <taxon>Pterygota</taxon>
        <taxon>Neoptera</taxon>
        <taxon>Paraneoptera</taxon>
        <taxon>Hemiptera</taxon>
        <taxon>Sternorrhyncha</taxon>
        <taxon>Psylloidea</taxon>
        <taxon>Psyllidae</taxon>
        <taxon>Psyllinae</taxon>
        <taxon>Cacopsylla</taxon>
    </lineage>
</organism>
<proteinExistence type="predicted"/>
<feature type="transmembrane region" description="Helical" evidence="1">
    <location>
        <begin position="193"/>
        <end position="216"/>
    </location>
</feature>
<evidence type="ECO:0000313" key="2">
    <source>
        <dbReference type="EMBL" id="CAG6744537.1"/>
    </source>
</evidence>
<feature type="transmembrane region" description="Helical" evidence="1">
    <location>
        <begin position="82"/>
        <end position="106"/>
    </location>
</feature>
<dbReference type="AlphaFoldDB" id="A0A8D9E8Q0"/>
<feature type="transmembrane region" description="Helical" evidence="1">
    <location>
        <begin position="136"/>
        <end position="155"/>
    </location>
</feature>
<accession>A0A8D9E8Q0</accession>
<sequence length="247" mass="29546">MELKISKILRNLIQRKVEADFNRKPEQYPCLIFISHLQMFFSFRNTIVTKFFVLFNFFFLQLLTVPMFLSLIFVSIKCYKVLYMHMFDSLYTVAVTVEYGFLLFMYKKRTQFLNHFHQFFIKNHFYVKKILATENVLSTILAISMLITLSMYMLISINTTSTEEELLLTNRKYPDRRFKSDFLLPFDYSVTPYYEIMIVMVPYCGLILQTMLFDVITTMPFICLHIKGQLDIIAFYLRSIGELLFSR</sequence>
<protein>
    <submittedName>
        <fullName evidence="2">Uncharacterized protein</fullName>
    </submittedName>
</protein>
<feature type="transmembrane region" description="Helical" evidence="1">
    <location>
        <begin position="51"/>
        <end position="76"/>
    </location>
</feature>